<protein>
    <submittedName>
        <fullName evidence="1">Uncharacterized protein</fullName>
    </submittedName>
</protein>
<dbReference type="EMBL" id="JACRTB010000042">
    <property type="protein sequence ID" value="MBC8577680.1"/>
    <property type="molecule type" value="Genomic_DNA"/>
</dbReference>
<gene>
    <name evidence="1" type="ORF">H8717_14890</name>
</gene>
<accession>A0ABR7NMU1</accession>
<keyword evidence="2" id="KW-1185">Reference proteome</keyword>
<comment type="caution">
    <text evidence="1">The sequence shown here is derived from an EMBL/GenBank/DDBJ whole genome shotgun (WGS) entry which is preliminary data.</text>
</comment>
<dbReference type="RefSeq" id="WP_262401056.1">
    <property type="nucleotide sequence ID" value="NZ_JACRTB010000042.1"/>
</dbReference>
<name>A0ABR7NMU1_9FIRM</name>
<proteinExistence type="predicted"/>
<sequence>MRAFNCNDLQAQLAQRDKDLAELKKLDAAGIRAQLDTLKSKYADDARALTVAYMTETILKRF</sequence>
<dbReference type="Proteomes" id="UP000658131">
    <property type="component" value="Unassembled WGS sequence"/>
</dbReference>
<evidence type="ECO:0000313" key="2">
    <source>
        <dbReference type="Proteomes" id="UP000658131"/>
    </source>
</evidence>
<evidence type="ECO:0000313" key="1">
    <source>
        <dbReference type="EMBL" id="MBC8577680.1"/>
    </source>
</evidence>
<reference evidence="1 2" key="1">
    <citation type="submission" date="2020-08" db="EMBL/GenBank/DDBJ databases">
        <title>Genome public.</title>
        <authorList>
            <person name="Liu C."/>
            <person name="Sun Q."/>
        </authorList>
    </citation>
    <scope>NUCLEOTIDE SEQUENCE [LARGE SCALE GENOMIC DNA]</scope>
    <source>
        <strain evidence="1 2">BX1</strain>
    </source>
</reference>
<organism evidence="1 2">
    <name type="scientific">Yanshouia hominis</name>
    <dbReference type="NCBI Taxonomy" id="2763673"/>
    <lineage>
        <taxon>Bacteria</taxon>
        <taxon>Bacillati</taxon>
        <taxon>Bacillota</taxon>
        <taxon>Clostridia</taxon>
        <taxon>Eubacteriales</taxon>
        <taxon>Oscillospiraceae</taxon>
        <taxon>Yanshouia</taxon>
    </lineage>
</organism>